<evidence type="ECO:0000256" key="1">
    <source>
        <dbReference type="SAM" id="MobiDB-lite"/>
    </source>
</evidence>
<feature type="transmembrane region" description="Helical" evidence="2">
    <location>
        <begin position="221"/>
        <end position="241"/>
    </location>
</feature>
<proteinExistence type="predicted"/>
<keyword evidence="2" id="KW-0472">Membrane</keyword>
<comment type="caution">
    <text evidence="3">The sequence shown here is derived from an EMBL/GenBank/DDBJ whole genome shotgun (WGS) entry which is preliminary data.</text>
</comment>
<keyword evidence="4" id="KW-1185">Reference proteome</keyword>
<reference evidence="3" key="1">
    <citation type="submission" date="2022-07" db="EMBL/GenBank/DDBJ databases">
        <title>Phylogenomic reconstructions and comparative analyses of Kickxellomycotina fungi.</title>
        <authorList>
            <person name="Reynolds N.K."/>
            <person name="Stajich J.E."/>
            <person name="Barry K."/>
            <person name="Grigoriev I.V."/>
            <person name="Crous P."/>
            <person name="Smith M.E."/>
        </authorList>
    </citation>
    <scope>NUCLEOTIDE SEQUENCE</scope>
    <source>
        <strain evidence="3">NBRC 105414</strain>
    </source>
</reference>
<evidence type="ECO:0000313" key="4">
    <source>
        <dbReference type="Proteomes" id="UP001140217"/>
    </source>
</evidence>
<feature type="transmembrane region" description="Helical" evidence="2">
    <location>
        <begin position="143"/>
        <end position="164"/>
    </location>
</feature>
<dbReference type="Proteomes" id="UP001140217">
    <property type="component" value="Unassembled WGS sequence"/>
</dbReference>
<organism evidence="3 4">
    <name type="scientific">Coemansia javaensis</name>
    <dbReference type="NCBI Taxonomy" id="2761396"/>
    <lineage>
        <taxon>Eukaryota</taxon>
        <taxon>Fungi</taxon>
        <taxon>Fungi incertae sedis</taxon>
        <taxon>Zoopagomycota</taxon>
        <taxon>Kickxellomycotina</taxon>
        <taxon>Kickxellomycetes</taxon>
        <taxon>Kickxellales</taxon>
        <taxon>Kickxellaceae</taxon>
        <taxon>Coemansia</taxon>
    </lineage>
</organism>
<feature type="transmembrane region" description="Helical" evidence="2">
    <location>
        <begin position="40"/>
        <end position="61"/>
    </location>
</feature>
<sequence>MSLGGSTTGAPVGTDRASRESFLSALTGVNVILPNGTDTAAIVVCGVINGVTAIMLAYAWCNYRYRPIRAKNLTWVTLMYVSVLLWFIGNLPANGMVNIVGAWKLCKMWIVWFRMLFCFVFASMAIVRFYALDHVFNRKKPFTTFNSILAFGIVIVLNGTYSLVTQLISDDLTAGYYSEMQVCNATPGFCISAVGLQWALWLGVGVLIFRLRNIQSSFNEFYESIAVFAVIIALLIESTVINVHYPYYILMQSKRISQTVMDTLCSNLVIWLIMGYPVFMSIFRRREYERRWLDKLAYDSQKVVVTEGGSSGGTRGDKTRLGSRLSTEPPFGDSDLAVPGFAMVHDELFLREDMDLHYAMLNSPSLFDATLVHTTPHERRMI</sequence>
<feature type="transmembrane region" description="Helical" evidence="2">
    <location>
        <begin position="184"/>
        <end position="209"/>
    </location>
</feature>
<evidence type="ECO:0000313" key="3">
    <source>
        <dbReference type="EMBL" id="KAJ2778998.1"/>
    </source>
</evidence>
<dbReference type="EMBL" id="JANBUL010000199">
    <property type="protein sequence ID" value="KAJ2778998.1"/>
    <property type="molecule type" value="Genomic_DNA"/>
</dbReference>
<feature type="region of interest" description="Disordered" evidence="1">
    <location>
        <begin position="307"/>
        <end position="328"/>
    </location>
</feature>
<keyword evidence="2" id="KW-1133">Transmembrane helix</keyword>
<feature type="transmembrane region" description="Helical" evidence="2">
    <location>
        <begin position="261"/>
        <end position="283"/>
    </location>
</feature>
<name>A0A9W8LHC6_9FUNG</name>
<feature type="transmembrane region" description="Helical" evidence="2">
    <location>
        <begin position="109"/>
        <end position="131"/>
    </location>
</feature>
<keyword evidence="2" id="KW-0812">Transmembrane</keyword>
<dbReference type="OrthoDB" id="5527222at2759"/>
<evidence type="ECO:0000256" key="2">
    <source>
        <dbReference type="SAM" id="Phobius"/>
    </source>
</evidence>
<dbReference type="AlphaFoldDB" id="A0A9W8LHC6"/>
<protein>
    <submittedName>
        <fullName evidence="3">Uncharacterized protein</fullName>
    </submittedName>
</protein>
<feature type="transmembrane region" description="Helical" evidence="2">
    <location>
        <begin position="73"/>
        <end position="89"/>
    </location>
</feature>
<gene>
    <name evidence="3" type="ORF">H4R18_004272</name>
</gene>
<accession>A0A9W8LHC6</accession>